<feature type="chain" id="PRO_5026723730" description="Lipoprotein" evidence="1">
    <location>
        <begin position="24"/>
        <end position="150"/>
    </location>
</feature>
<accession>A0A6N9NIR6</accession>
<reference evidence="2 3" key="1">
    <citation type="submission" date="2019-12" db="EMBL/GenBank/DDBJ databases">
        <authorList>
            <person name="Zhao J."/>
        </authorList>
    </citation>
    <scope>NUCLEOTIDE SEQUENCE [LARGE SCALE GENOMIC DNA]</scope>
    <source>
        <strain evidence="2 3">S-15</strain>
    </source>
</reference>
<sequence>MKRMKHTALIAFAFAAVFSSCTSTNHSMREPNARVEFVKSDFELSSQVSAEATSTKIIGIDWERLFKSETGTVEGGTIELISVANIPVIGNVLTDKTANYALYNLMEKNPNYDVVFYPQYETTVKKPILGLGFLTKVTTVKTTARLGKLK</sequence>
<dbReference type="Proteomes" id="UP000470771">
    <property type="component" value="Unassembled WGS sequence"/>
</dbReference>
<evidence type="ECO:0000313" key="3">
    <source>
        <dbReference type="Proteomes" id="UP000470771"/>
    </source>
</evidence>
<evidence type="ECO:0000256" key="1">
    <source>
        <dbReference type="SAM" id="SignalP"/>
    </source>
</evidence>
<name>A0A6N9NIR6_9FLAO</name>
<protein>
    <recommendedName>
        <fullName evidence="4">Lipoprotein</fullName>
    </recommendedName>
</protein>
<evidence type="ECO:0000313" key="2">
    <source>
        <dbReference type="EMBL" id="NBG65391.1"/>
    </source>
</evidence>
<keyword evidence="3" id="KW-1185">Reference proteome</keyword>
<feature type="signal peptide" evidence="1">
    <location>
        <begin position="1"/>
        <end position="23"/>
    </location>
</feature>
<evidence type="ECO:0008006" key="4">
    <source>
        <dbReference type="Google" id="ProtNLM"/>
    </source>
</evidence>
<comment type="caution">
    <text evidence="2">The sequence shown here is derived from an EMBL/GenBank/DDBJ whole genome shotgun (WGS) entry which is preliminary data.</text>
</comment>
<gene>
    <name evidence="2" type="ORF">GQN54_04650</name>
</gene>
<organism evidence="2 3">
    <name type="scientific">Acidiluteibacter ferrifornacis</name>
    <dbReference type="NCBI Taxonomy" id="2692424"/>
    <lineage>
        <taxon>Bacteria</taxon>
        <taxon>Pseudomonadati</taxon>
        <taxon>Bacteroidota</taxon>
        <taxon>Flavobacteriia</taxon>
        <taxon>Flavobacteriales</taxon>
        <taxon>Cryomorphaceae</taxon>
        <taxon>Acidiluteibacter</taxon>
    </lineage>
</organism>
<dbReference type="EMBL" id="WWNE01000005">
    <property type="protein sequence ID" value="NBG65391.1"/>
    <property type="molecule type" value="Genomic_DNA"/>
</dbReference>
<proteinExistence type="predicted"/>
<keyword evidence="1" id="KW-0732">Signal</keyword>
<dbReference type="RefSeq" id="WP_160632352.1">
    <property type="nucleotide sequence ID" value="NZ_WWNE01000005.1"/>
</dbReference>
<dbReference type="PROSITE" id="PS51257">
    <property type="entry name" value="PROKAR_LIPOPROTEIN"/>
    <property type="match status" value="1"/>
</dbReference>
<dbReference type="AlphaFoldDB" id="A0A6N9NIR6"/>